<feature type="compositionally biased region" description="Basic and acidic residues" evidence="1">
    <location>
        <begin position="1"/>
        <end position="10"/>
    </location>
</feature>
<dbReference type="Proteomes" id="UP000011529">
    <property type="component" value="Unassembled WGS sequence"/>
</dbReference>
<evidence type="ECO:0000256" key="1">
    <source>
        <dbReference type="SAM" id="MobiDB-lite"/>
    </source>
</evidence>
<keyword evidence="3" id="KW-1185">Reference proteome</keyword>
<comment type="caution">
    <text evidence="2">The sequence shown here is derived from an EMBL/GenBank/DDBJ whole genome shotgun (WGS) entry which is preliminary data.</text>
</comment>
<organism evidence="2 3">
    <name type="scientific">Rhodopirellula europaea 6C</name>
    <dbReference type="NCBI Taxonomy" id="1263867"/>
    <lineage>
        <taxon>Bacteria</taxon>
        <taxon>Pseudomonadati</taxon>
        <taxon>Planctomycetota</taxon>
        <taxon>Planctomycetia</taxon>
        <taxon>Pirellulales</taxon>
        <taxon>Pirellulaceae</taxon>
        <taxon>Rhodopirellula</taxon>
    </lineage>
</organism>
<protein>
    <submittedName>
        <fullName evidence="2">Uncharacterized protein</fullName>
    </submittedName>
</protein>
<accession>M2AID0</accession>
<dbReference type="PATRIC" id="fig|1263867.3.peg.2461"/>
<reference evidence="2" key="2">
    <citation type="journal article" date="2013" name="Mar. Genomics">
        <title>Expression of sulfatases in Rhodopirellula baltica and the diversity of sulfatases in the genus Rhodopirellula.</title>
        <authorList>
            <person name="Wegner C.E."/>
            <person name="Richter-Heitmann T."/>
            <person name="Klindworth A."/>
            <person name="Klockow C."/>
            <person name="Richter M."/>
            <person name="Achstetter T."/>
            <person name="Glockner F.O."/>
            <person name="Harder J."/>
        </authorList>
    </citation>
    <scope>NUCLEOTIDE SEQUENCE [LARGE SCALE GENOMIC DNA]</scope>
    <source>
        <strain evidence="2">6C</strain>
    </source>
</reference>
<sequence>MTTSSVDRHSQRMRPPPIEDTAGYSVLGVQLNGMTIQTAEVCRRMNCKINSLNSMSVSID</sequence>
<name>M2AID0_9BACT</name>
<dbReference type="AlphaFoldDB" id="M2AID0"/>
<dbReference type="EMBL" id="ANMO01000113">
    <property type="protein sequence ID" value="EMB16905.1"/>
    <property type="molecule type" value="Genomic_DNA"/>
</dbReference>
<evidence type="ECO:0000313" key="2">
    <source>
        <dbReference type="EMBL" id="EMB16905.1"/>
    </source>
</evidence>
<evidence type="ECO:0000313" key="3">
    <source>
        <dbReference type="Proteomes" id="UP000011529"/>
    </source>
</evidence>
<reference evidence="2" key="1">
    <citation type="submission" date="2012-11" db="EMBL/GenBank/DDBJ databases">
        <title>Permanent draft genomes of Rhodopirellula europaea strain SH398 and 6C.</title>
        <authorList>
            <person name="Richter M."/>
            <person name="Richter-Heitmann T."/>
            <person name="Frank C."/>
            <person name="Harder J."/>
            <person name="Glockner F.O."/>
        </authorList>
    </citation>
    <scope>NUCLEOTIDE SEQUENCE</scope>
    <source>
        <strain evidence="2">6C</strain>
    </source>
</reference>
<feature type="region of interest" description="Disordered" evidence="1">
    <location>
        <begin position="1"/>
        <end position="22"/>
    </location>
</feature>
<gene>
    <name evidence="2" type="ORF">RE6C_02308</name>
</gene>
<proteinExistence type="predicted"/>